<dbReference type="KEGG" id="aara:120894327"/>
<dbReference type="Gene3D" id="1.20.140.150">
    <property type="match status" value="1"/>
</dbReference>
<evidence type="ECO:0000256" key="5">
    <source>
        <dbReference type="ARBA" id="ARBA00023136"/>
    </source>
</evidence>
<keyword evidence="7" id="KW-1185">Reference proteome</keyword>
<proteinExistence type="inferred from homology"/>
<dbReference type="PANTHER" id="PTHR31548:SF1">
    <property type="entry name" value="LD47387P"/>
    <property type="match status" value="1"/>
</dbReference>
<evidence type="ECO:0000256" key="1">
    <source>
        <dbReference type="ARBA" id="ARBA00004141"/>
    </source>
</evidence>
<evidence type="ECO:0000313" key="6">
    <source>
        <dbReference type="EnsemblMetazoa" id="AARA011605-PA"/>
    </source>
</evidence>
<dbReference type="EMBL" id="APCN01005960">
    <property type="status" value="NOT_ANNOTATED_CDS"/>
    <property type="molecule type" value="Genomic_DNA"/>
</dbReference>
<dbReference type="PROSITE" id="PS51257">
    <property type="entry name" value="PROKAR_LIPOPROTEIN"/>
    <property type="match status" value="1"/>
</dbReference>
<keyword evidence="5" id="KW-0472">Membrane</keyword>
<keyword evidence="4" id="KW-1133">Transmembrane helix</keyword>
<evidence type="ECO:0000313" key="7">
    <source>
        <dbReference type="Proteomes" id="UP000075840"/>
    </source>
</evidence>
<dbReference type="VEuPathDB" id="VectorBase:AARA011605"/>
<reference evidence="6" key="1">
    <citation type="submission" date="2022-08" db="UniProtKB">
        <authorList>
            <consortium name="EnsemblMetazoa"/>
        </authorList>
    </citation>
    <scope>IDENTIFICATION</scope>
    <source>
        <strain evidence="6">Dongola</strain>
    </source>
</reference>
<dbReference type="GO" id="GO:0007605">
    <property type="term" value="P:sensory perception of sound"/>
    <property type="evidence" value="ECO:0007669"/>
    <property type="project" value="UniProtKB-ARBA"/>
</dbReference>
<dbReference type="VEuPathDB" id="VectorBase:AARA21_002920"/>
<dbReference type="PANTHER" id="PTHR31548">
    <property type="entry name" value="CLARIN"/>
    <property type="match status" value="1"/>
</dbReference>
<dbReference type="GeneID" id="120894327"/>
<dbReference type="RefSeq" id="XP_040152776.1">
    <property type="nucleotide sequence ID" value="XM_040296842.1"/>
</dbReference>
<evidence type="ECO:0000256" key="2">
    <source>
        <dbReference type="ARBA" id="ARBA00005787"/>
    </source>
</evidence>
<dbReference type="RefSeq" id="XP_040152775.1">
    <property type="nucleotide sequence ID" value="XM_040296841.1"/>
</dbReference>
<comment type="similarity">
    <text evidence="2">Belongs to the clarin family.</text>
</comment>
<comment type="subcellular location">
    <subcellularLocation>
        <location evidence="1">Membrane</location>
        <topology evidence="1">Multi-pass membrane protein</topology>
    </subcellularLocation>
</comment>
<dbReference type="GO" id="GO:0016020">
    <property type="term" value="C:membrane"/>
    <property type="evidence" value="ECO:0007669"/>
    <property type="project" value="UniProtKB-SubCell"/>
</dbReference>
<protein>
    <submittedName>
        <fullName evidence="6">Uncharacterized protein</fullName>
    </submittedName>
</protein>
<dbReference type="EnsemblMetazoa" id="AARA011605-RA">
    <property type="protein sequence ID" value="AARA011605-PA"/>
    <property type="gene ID" value="AARA011605"/>
</dbReference>
<evidence type="ECO:0000256" key="3">
    <source>
        <dbReference type="ARBA" id="ARBA00022692"/>
    </source>
</evidence>
<organism evidence="6 7">
    <name type="scientific">Anopheles arabiensis</name>
    <name type="common">Mosquito</name>
    <dbReference type="NCBI Taxonomy" id="7173"/>
    <lineage>
        <taxon>Eukaryota</taxon>
        <taxon>Metazoa</taxon>
        <taxon>Ecdysozoa</taxon>
        <taxon>Arthropoda</taxon>
        <taxon>Hexapoda</taxon>
        <taxon>Insecta</taxon>
        <taxon>Pterygota</taxon>
        <taxon>Neoptera</taxon>
        <taxon>Endopterygota</taxon>
        <taxon>Diptera</taxon>
        <taxon>Nematocera</taxon>
        <taxon>Culicoidea</taxon>
        <taxon>Culicidae</taxon>
        <taxon>Anophelinae</taxon>
        <taxon>Anopheles</taxon>
    </lineage>
</organism>
<evidence type="ECO:0000256" key="4">
    <source>
        <dbReference type="ARBA" id="ARBA00022989"/>
    </source>
</evidence>
<accession>A0A182IDD4</accession>
<keyword evidence="3" id="KW-0812">Transmembrane</keyword>
<sequence length="226" mass="25009">MSLKTRSIVFVTFFTSCLIVGLLVASLTTNNWIQGNAKRRNYNESNGQVNFGLFSGHRRLNVGFGLRDHKIDVPAMIRNEPDVMSYWLWLGAALGTGFGILGGVITAIASVLKSASASKKTGTMVVLLVSNLFTGFSQTIAFVCWLVQFYNYLTHNVLLAEDRNNSWYSTGLVVLGSSFYFIPAGIVLVVVNLILLIVATRLEQRERKKFLSPPTDDKTQGAIMLY</sequence>
<dbReference type="InterPro" id="IPR026748">
    <property type="entry name" value="Clarin"/>
</dbReference>
<dbReference type="Proteomes" id="UP000075840">
    <property type="component" value="Unassembled WGS sequence"/>
</dbReference>
<name>A0A182IDD4_ANOAR</name>
<dbReference type="AlphaFoldDB" id="A0A182IDD4"/>